<dbReference type="EMBL" id="JGDJ01000288">
    <property type="protein sequence ID" value="EXZ26332.1"/>
    <property type="molecule type" value="Genomic_DNA"/>
</dbReference>
<sequence length="110" mass="12380">MARNNGTFRYTALPLEATRDEATGFYTDDDAPVWVKGCECQVEKFIPAKQRLGTDGQMYSYTFDVFLPSYFEGDLSIGARVEVTLERGGVDEFTISGIDDTNPKYIEIWG</sequence>
<dbReference type="PATRIC" id="fig|1339327.3.peg.4956"/>
<protein>
    <submittedName>
        <fullName evidence="1">Uncharacterized protein</fullName>
    </submittedName>
</protein>
<proteinExistence type="predicted"/>
<dbReference type="RefSeq" id="WP_005655412.1">
    <property type="nucleotide sequence ID" value="NZ_JGDJ01000288.1"/>
</dbReference>
<accession>A0A015Y307</accession>
<gene>
    <name evidence="1" type="ORF">M136_4469</name>
</gene>
<dbReference type="AlphaFoldDB" id="A0A015Y307"/>
<dbReference type="GeneID" id="82188852"/>
<dbReference type="Proteomes" id="UP000022082">
    <property type="component" value="Unassembled WGS sequence"/>
</dbReference>
<comment type="caution">
    <text evidence="1">The sequence shown here is derived from an EMBL/GenBank/DDBJ whole genome shotgun (WGS) entry which is preliminary data.</text>
</comment>
<evidence type="ECO:0000313" key="1">
    <source>
        <dbReference type="EMBL" id="EXZ26332.1"/>
    </source>
</evidence>
<organism evidence="1 2">
    <name type="scientific">Bacteroides fragilis str. S36L11</name>
    <dbReference type="NCBI Taxonomy" id="1339327"/>
    <lineage>
        <taxon>Bacteria</taxon>
        <taxon>Pseudomonadati</taxon>
        <taxon>Bacteroidota</taxon>
        <taxon>Bacteroidia</taxon>
        <taxon>Bacteroidales</taxon>
        <taxon>Bacteroidaceae</taxon>
        <taxon>Bacteroides</taxon>
    </lineage>
</organism>
<evidence type="ECO:0000313" key="2">
    <source>
        <dbReference type="Proteomes" id="UP000022082"/>
    </source>
</evidence>
<reference evidence="1 2" key="1">
    <citation type="submission" date="2014-02" db="EMBL/GenBank/DDBJ databases">
        <authorList>
            <person name="Sears C."/>
            <person name="Carroll K."/>
            <person name="Sack B.R."/>
            <person name="Qadri F."/>
            <person name="Myers L.L."/>
            <person name="Chung G.-T."/>
            <person name="Escheverria P."/>
            <person name="Fraser C.M."/>
            <person name="Sadzewicz L."/>
            <person name="Shefchek K.A."/>
            <person name="Tallon L."/>
            <person name="Das S.P."/>
            <person name="Daugherty S."/>
            <person name="Mongodin E.F."/>
        </authorList>
    </citation>
    <scope>NUCLEOTIDE SEQUENCE [LARGE SCALE GENOMIC DNA]</scope>
    <source>
        <strain evidence="1 2">S36L11</strain>
    </source>
</reference>
<name>A0A015Y307_BACFG</name>